<reference evidence="8 9" key="1">
    <citation type="journal article" date="2015" name="Nature">
        <title>rRNA introns, odd ribosomes, and small enigmatic genomes across a large radiation of phyla.</title>
        <authorList>
            <person name="Brown C.T."/>
            <person name="Hug L.A."/>
            <person name="Thomas B.C."/>
            <person name="Sharon I."/>
            <person name="Castelle C.J."/>
            <person name="Singh A."/>
            <person name="Wilkins M.J."/>
            <person name="Williams K.H."/>
            <person name="Banfield J.F."/>
        </authorList>
    </citation>
    <scope>NUCLEOTIDE SEQUENCE [LARGE SCALE GENOMIC DNA]</scope>
</reference>
<dbReference type="EMBL" id="LCFA01000002">
    <property type="protein sequence ID" value="KKS82999.1"/>
    <property type="molecule type" value="Genomic_DNA"/>
</dbReference>
<sequence length="290" mass="32502">MNPITKVIIPVAGLGTRFLPATKSQPKEMLPIIDKPIIHYLVEEAARSGISDIIFVTGRGKRAIEDYFDFSPELESALLSNNKKDVLKEVRAISKLARFAYVRQNLPKGDGDAILCAQHLIGPDESVGVLFGDDIVDSHIPCLAQMKKVFEKYGDVVIALDTVPHQETKHYGVVEAVEVSKNVYEIKDIVEKPDPAKAPSNMVIVGKYIITPALIEELKKIKRGKTKEIRTSEALKMLLKKRPVYGLRFQGKRYDCGSKIGFLKATVDFALKHPSVKKEFRKYLKETIKK</sequence>
<dbReference type="PANTHER" id="PTHR43197:SF1">
    <property type="entry name" value="UTP--GLUCOSE-1-PHOSPHATE URIDYLYLTRANSFERASE"/>
    <property type="match status" value="1"/>
</dbReference>
<evidence type="ECO:0000313" key="8">
    <source>
        <dbReference type="EMBL" id="KKS82999.1"/>
    </source>
</evidence>
<dbReference type="InterPro" id="IPR005771">
    <property type="entry name" value="GalU_uridylyltTrfase_bac/arc"/>
</dbReference>
<proteinExistence type="inferred from homology"/>
<evidence type="ECO:0000256" key="3">
    <source>
        <dbReference type="ARBA" id="ARBA00022679"/>
    </source>
</evidence>
<evidence type="ECO:0000256" key="4">
    <source>
        <dbReference type="ARBA" id="ARBA00022695"/>
    </source>
</evidence>
<dbReference type="CDD" id="cd02541">
    <property type="entry name" value="UGPase_prokaryotic"/>
    <property type="match status" value="1"/>
</dbReference>
<evidence type="ECO:0000259" key="7">
    <source>
        <dbReference type="Pfam" id="PF00483"/>
    </source>
</evidence>
<dbReference type="InterPro" id="IPR029044">
    <property type="entry name" value="Nucleotide-diphossugar_trans"/>
</dbReference>
<dbReference type="EC" id="2.7.7.9" evidence="2 6"/>
<dbReference type="NCBIfam" id="TIGR01099">
    <property type="entry name" value="galU"/>
    <property type="match status" value="1"/>
</dbReference>
<evidence type="ECO:0000256" key="5">
    <source>
        <dbReference type="ARBA" id="ARBA00048128"/>
    </source>
</evidence>
<dbReference type="GO" id="GO:0003983">
    <property type="term" value="F:UTP:glucose-1-phosphate uridylyltransferase activity"/>
    <property type="evidence" value="ECO:0007669"/>
    <property type="project" value="UniProtKB-EC"/>
</dbReference>
<dbReference type="GO" id="GO:0006011">
    <property type="term" value="P:UDP-alpha-D-glucose metabolic process"/>
    <property type="evidence" value="ECO:0007669"/>
    <property type="project" value="InterPro"/>
</dbReference>
<keyword evidence="3 6" id="KW-0808">Transferase</keyword>
<evidence type="ECO:0000256" key="2">
    <source>
        <dbReference type="ARBA" id="ARBA00012415"/>
    </source>
</evidence>
<keyword evidence="4 6" id="KW-0548">Nucleotidyltransferase</keyword>
<evidence type="ECO:0000313" key="9">
    <source>
        <dbReference type="Proteomes" id="UP000034810"/>
    </source>
</evidence>
<dbReference type="PATRIC" id="fig|1619011.3.peg.54"/>
<evidence type="ECO:0000256" key="1">
    <source>
        <dbReference type="ARBA" id="ARBA00006890"/>
    </source>
</evidence>
<dbReference type="Gene3D" id="3.90.550.10">
    <property type="entry name" value="Spore Coat Polysaccharide Biosynthesis Protein SpsA, Chain A"/>
    <property type="match status" value="1"/>
</dbReference>
<dbReference type="Pfam" id="PF00483">
    <property type="entry name" value="NTP_transferase"/>
    <property type="match status" value="1"/>
</dbReference>
<dbReference type="SUPFAM" id="SSF53448">
    <property type="entry name" value="Nucleotide-diphospho-sugar transferases"/>
    <property type="match status" value="1"/>
</dbReference>
<dbReference type="AlphaFoldDB" id="A0A0G1CC47"/>
<name>A0A0G1CC47_9BACT</name>
<evidence type="ECO:0000256" key="6">
    <source>
        <dbReference type="RuleBase" id="RU361259"/>
    </source>
</evidence>
<comment type="similarity">
    <text evidence="1 6">Belongs to the UDPGP type 2 family.</text>
</comment>
<accession>A0A0G1CC47</accession>
<dbReference type="PANTHER" id="PTHR43197">
    <property type="entry name" value="UTP--GLUCOSE-1-PHOSPHATE URIDYLYLTRANSFERASE"/>
    <property type="match status" value="1"/>
</dbReference>
<protein>
    <recommendedName>
        <fullName evidence="2 6">UTP--glucose-1-phosphate uridylyltransferase</fullName>
        <ecNumber evidence="2 6">2.7.7.9</ecNumber>
    </recommendedName>
    <alternativeName>
        <fullName evidence="6">UDP-glucose pyrophosphorylase</fullName>
    </alternativeName>
</protein>
<gene>
    <name evidence="8" type="ORF">UV58_C0002G0009</name>
</gene>
<feature type="domain" description="Nucleotidyl transferase" evidence="7">
    <location>
        <begin position="7"/>
        <end position="267"/>
    </location>
</feature>
<comment type="caution">
    <text evidence="8">The sequence shown here is derived from an EMBL/GenBank/DDBJ whole genome shotgun (WGS) entry which is preliminary data.</text>
</comment>
<comment type="catalytic activity">
    <reaction evidence="5 6">
        <text>alpha-D-glucose 1-phosphate + UTP + H(+) = UDP-alpha-D-glucose + diphosphate</text>
        <dbReference type="Rhea" id="RHEA:19889"/>
        <dbReference type="ChEBI" id="CHEBI:15378"/>
        <dbReference type="ChEBI" id="CHEBI:33019"/>
        <dbReference type="ChEBI" id="CHEBI:46398"/>
        <dbReference type="ChEBI" id="CHEBI:58601"/>
        <dbReference type="ChEBI" id="CHEBI:58885"/>
        <dbReference type="EC" id="2.7.7.9"/>
    </reaction>
</comment>
<dbReference type="Proteomes" id="UP000034810">
    <property type="component" value="Unassembled WGS sequence"/>
</dbReference>
<dbReference type="InterPro" id="IPR005835">
    <property type="entry name" value="NTP_transferase_dom"/>
</dbReference>
<organism evidence="8 9">
    <name type="scientific">Candidatus Wolfebacteria bacterium GW2011_GWC1_43_10</name>
    <dbReference type="NCBI Taxonomy" id="1619011"/>
    <lineage>
        <taxon>Bacteria</taxon>
        <taxon>Candidatus Wolfeibacteriota</taxon>
    </lineage>
</organism>